<name>A0A0P0CFS3_9BACT</name>
<dbReference type="AlphaFoldDB" id="A0A0P0CFS3"/>
<keyword evidence="3" id="KW-1185">Reference proteome</keyword>
<reference evidence="2 3" key="1">
    <citation type="submission" date="2015-08" db="EMBL/GenBank/DDBJ databases">
        <title>Complete genome sequence of Rufibacter tibetensis strain 1351t, a radiation-resistant bacterium from tibet plateau.</title>
        <authorList>
            <person name="Dai J."/>
        </authorList>
    </citation>
    <scope>NUCLEOTIDE SEQUENCE [LARGE SCALE GENOMIC DNA]</scope>
    <source>
        <strain evidence="2 3">1351</strain>
    </source>
</reference>
<dbReference type="RefSeq" id="WP_062545364.1">
    <property type="nucleotide sequence ID" value="NZ_CP012643.1"/>
</dbReference>
<protein>
    <recommendedName>
        <fullName evidence="1">FRG domain-containing protein</fullName>
    </recommendedName>
</protein>
<dbReference type="STRING" id="512763.DC20_19435"/>
<proteinExistence type="predicted"/>
<evidence type="ECO:0000313" key="2">
    <source>
        <dbReference type="EMBL" id="ALJ00758.1"/>
    </source>
</evidence>
<sequence>MQESRSFLETSLNDWKDIFKLSDKLLDDLVFRGQSNKDWKITSSLERLMNRLYSEQTRTPFMHSQEMQMIEEFQWKYSLFKSKNINEDDYVEWLSIMQHYGACTRLVDFSDSLFVATFMAIFESSTDSAVWALNKYVVNYNTYTEFRREKQKTSASAQELDAFSLELANKYIKEVGNTINKLVLVHPKNINERLYRQQGLFIMPTNIQNSFMDNLSDYLGNNDPNIVDIQDLIAGANSFVRGQLSLLKINIPKEIQLSVLKHLREMNINSEILFPGIEGLAKSLNYSKQSYQDYLDMIRRANGMS</sequence>
<evidence type="ECO:0000259" key="1">
    <source>
        <dbReference type="SMART" id="SM00901"/>
    </source>
</evidence>
<dbReference type="PATRIC" id="fig|512763.3.peg.4261"/>
<dbReference type="SMART" id="SM00901">
    <property type="entry name" value="FRG"/>
    <property type="match status" value="1"/>
</dbReference>
<dbReference type="EMBL" id="CP012643">
    <property type="protein sequence ID" value="ALJ00758.1"/>
    <property type="molecule type" value="Genomic_DNA"/>
</dbReference>
<dbReference type="OrthoDB" id="9816036at2"/>
<dbReference type="Pfam" id="PF08867">
    <property type="entry name" value="FRG"/>
    <property type="match status" value="1"/>
</dbReference>
<dbReference type="Proteomes" id="UP000061382">
    <property type="component" value="Chromosome"/>
</dbReference>
<dbReference type="KEGG" id="rti:DC20_19435"/>
<accession>A0A0P0CFS3</accession>
<feature type="domain" description="FRG" evidence="1">
    <location>
        <begin position="25"/>
        <end position="131"/>
    </location>
</feature>
<evidence type="ECO:0000313" key="3">
    <source>
        <dbReference type="Proteomes" id="UP000061382"/>
    </source>
</evidence>
<gene>
    <name evidence="2" type="ORF">DC20_19435</name>
</gene>
<dbReference type="InterPro" id="IPR014966">
    <property type="entry name" value="FRG-dom"/>
</dbReference>
<organism evidence="2 3">
    <name type="scientific">Rufibacter tibetensis</name>
    <dbReference type="NCBI Taxonomy" id="512763"/>
    <lineage>
        <taxon>Bacteria</taxon>
        <taxon>Pseudomonadati</taxon>
        <taxon>Bacteroidota</taxon>
        <taxon>Cytophagia</taxon>
        <taxon>Cytophagales</taxon>
        <taxon>Hymenobacteraceae</taxon>
        <taxon>Rufibacter</taxon>
    </lineage>
</organism>